<evidence type="ECO:0000313" key="3">
    <source>
        <dbReference type="Proteomes" id="UP000475862"/>
    </source>
</evidence>
<reference evidence="2 3" key="1">
    <citation type="submission" date="2019-08" db="EMBL/GenBank/DDBJ databases">
        <title>The genome of the soybean aphid Biotype 1, its phylome, world population structure and adaptation to the North American continent.</title>
        <authorList>
            <person name="Giordano R."/>
            <person name="Donthu R.K."/>
            <person name="Hernandez A.G."/>
            <person name="Wright C.L."/>
            <person name="Zimin A.V."/>
        </authorList>
    </citation>
    <scope>NUCLEOTIDE SEQUENCE [LARGE SCALE GENOMIC DNA]</scope>
    <source>
        <tissue evidence="2">Whole aphids</tissue>
    </source>
</reference>
<sequence>MILVVYLMINCNNGFNCFKFFFMQMDILTVHFTYTGCTILRHNNDKVDGLLLKRSIDKYRYTDELGIVITYEYIKILKEKLKIRIHQRYYIHNKINDAKCRDKSCSFFKFLRKMVLNSLKSINQHLIINNKNLKHLKTINRLYNITYDLVLFTVAITILLFKHHNMLMVHEFYNDIKYFDH</sequence>
<keyword evidence="1" id="KW-1133">Transmembrane helix</keyword>
<dbReference type="AlphaFoldDB" id="A0A6G0T538"/>
<evidence type="ECO:0000313" key="2">
    <source>
        <dbReference type="EMBL" id="KAE9525616.1"/>
    </source>
</evidence>
<keyword evidence="3" id="KW-1185">Reference proteome</keyword>
<accession>A0A6G0T538</accession>
<name>A0A6G0T538_APHGL</name>
<feature type="transmembrane region" description="Helical" evidence="1">
    <location>
        <begin position="142"/>
        <end position="161"/>
    </location>
</feature>
<comment type="caution">
    <text evidence="2">The sequence shown here is derived from an EMBL/GenBank/DDBJ whole genome shotgun (WGS) entry which is preliminary data.</text>
</comment>
<keyword evidence="1" id="KW-0812">Transmembrane</keyword>
<keyword evidence="1" id="KW-0472">Membrane</keyword>
<proteinExistence type="predicted"/>
<dbReference type="Proteomes" id="UP000475862">
    <property type="component" value="Unassembled WGS sequence"/>
</dbReference>
<organism evidence="2 3">
    <name type="scientific">Aphis glycines</name>
    <name type="common">Soybean aphid</name>
    <dbReference type="NCBI Taxonomy" id="307491"/>
    <lineage>
        <taxon>Eukaryota</taxon>
        <taxon>Metazoa</taxon>
        <taxon>Ecdysozoa</taxon>
        <taxon>Arthropoda</taxon>
        <taxon>Hexapoda</taxon>
        <taxon>Insecta</taxon>
        <taxon>Pterygota</taxon>
        <taxon>Neoptera</taxon>
        <taxon>Paraneoptera</taxon>
        <taxon>Hemiptera</taxon>
        <taxon>Sternorrhyncha</taxon>
        <taxon>Aphidomorpha</taxon>
        <taxon>Aphidoidea</taxon>
        <taxon>Aphididae</taxon>
        <taxon>Aphidini</taxon>
        <taxon>Aphis</taxon>
        <taxon>Aphis</taxon>
    </lineage>
</organism>
<dbReference type="EMBL" id="VYZN01000059">
    <property type="protein sequence ID" value="KAE9525616.1"/>
    <property type="molecule type" value="Genomic_DNA"/>
</dbReference>
<protein>
    <submittedName>
        <fullName evidence="2">Uncharacterized protein</fullName>
    </submittedName>
</protein>
<evidence type="ECO:0000256" key="1">
    <source>
        <dbReference type="SAM" id="Phobius"/>
    </source>
</evidence>
<gene>
    <name evidence="2" type="ORF">AGLY_014143</name>
</gene>